<sequence>MRNSGANRVCRSTAEFFHADVFARDGLDDVGSRDKHLARFVDHDHKVGERGRIHRTTRRRATDDRELRDNTAGLSIEAENLAVLTQGRHTFLNSSTARIENSDDRHTRLERVFLEFDDFGAGGFAERPAKDTEVLTEDAHLAAVNSANTHDDGVTVGAFAGVSERIAARTHKLINFGEAGSRVDELHDARHRRILALGFLLFRRGRLSLVELLEPRGEIGNPRSGRCGLRGRFLLGHVFTLARVRSRGTYPR</sequence>
<dbReference type="EMBL" id="CAEZVJ010000120">
    <property type="protein sequence ID" value="CAB4634170.1"/>
    <property type="molecule type" value="Genomic_DNA"/>
</dbReference>
<organism evidence="1">
    <name type="scientific">freshwater metagenome</name>
    <dbReference type="NCBI Taxonomy" id="449393"/>
    <lineage>
        <taxon>unclassified sequences</taxon>
        <taxon>metagenomes</taxon>
        <taxon>ecological metagenomes</taxon>
    </lineage>
</organism>
<proteinExistence type="predicted"/>
<accession>A0A6J6JBD8</accession>
<dbReference type="AntiFam" id="ANF00078">
    <property type="entry name" value="Shadow ORF (opposite pccB)"/>
</dbReference>
<dbReference type="AlphaFoldDB" id="A0A6J6JBD8"/>
<reference evidence="1" key="1">
    <citation type="submission" date="2020-05" db="EMBL/GenBank/DDBJ databases">
        <authorList>
            <person name="Chiriac C."/>
            <person name="Salcher M."/>
            <person name="Ghai R."/>
            <person name="Kavagutti S V."/>
        </authorList>
    </citation>
    <scope>NUCLEOTIDE SEQUENCE</scope>
</reference>
<gene>
    <name evidence="1" type="ORF">UFOPK1961_00957</name>
</gene>
<evidence type="ECO:0000313" key="1">
    <source>
        <dbReference type="EMBL" id="CAB4634170.1"/>
    </source>
</evidence>
<name>A0A6J6JBD8_9ZZZZ</name>
<protein>
    <submittedName>
        <fullName evidence="1">Unannotated protein</fullName>
    </submittedName>
</protein>